<protein>
    <recommendedName>
        <fullName evidence="8">Mediator complex subunit Med12 domain-containing protein</fullName>
    </recommendedName>
</protein>
<dbReference type="InParanoid" id="D2H3Z5"/>
<keyword evidence="5" id="KW-0010">Activator</keyword>
<accession>D2H3Z5</accession>
<dbReference type="InterPro" id="IPR051647">
    <property type="entry name" value="Mediator_comp_sub12"/>
</dbReference>
<comment type="similarity">
    <text evidence="2">Belongs to the Mediator complex subunit 12 family.</text>
</comment>
<dbReference type="PANTHER" id="PTHR46007">
    <property type="entry name" value="MEDIATOR OF RNA POLYMERASE II TRANSCRIPTION SUBUNIT 12"/>
    <property type="match status" value="1"/>
</dbReference>
<feature type="domain" description="Mediator complex subunit Med12" evidence="8">
    <location>
        <begin position="51"/>
        <end position="111"/>
    </location>
</feature>
<dbReference type="Pfam" id="PF09497">
    <property type="entry name" value="Med12"/>
    <property type="match status" value="1"/>
</dbReference>
<dbReference type="GO" id="GO:0045944">
    <property type="term" value="P:positive regulation of transcription by RNA polymerase II"/>
    <property type="evidence" value="ECO:0007669"/>
    <property type="project" value="TreeGrafter"/>
</dbReference>
<name>D2H3Z5_AILME</name>
<dbReference type="Pfam" id="PF12145">
    <property type="entry name" value="Med12-LCEWAV"/>
    <property type="match status" value="1"/>
</dbReference>
<sequence>MPQSFTGTPFATLFHSEQIGAYFSSILAEKLKLNTFQDTGKKKPQVNAKDNYWLVTARSQSAIHSWFSDLAGNKPLAILAKKVPILSKKEDVFAYLAKYSVPMVRATWLIKMTCAYYSAISEAKIKKRQATDPNLGVFPVMSPVVAKPADQNCRADYRVCCHGTRWFLEQSWNAPPWKGTSHRGMVSAEKRGHQRAGLVELPGFFSSPALVISRVGGVGVVGLGPLAARSVAGKKVGRKVLGGNRLQDSRVVGNIRGIRTLILMGSMGSSGSRPFMSEALAVHGEWTQISTRYLREQLAKISDFYHVASSTGEGPIPVPPDVEQARKQWEYNEKLAFHMFQEGMLEKHEYLTWILDVLEKIRPMDDDLLKLLLPLMLQYSDEFVQSAYLSRRLAYFCARRLALLLSDSPSLLAAHSPHMMIGPNNSSIGAPSPGPPGPVMSPVQLAFSDFLSCAQHGPLVYGLSCMLQTVTLCCPSALVWNYSTNDNKSANPGSPLDLLQVAPSSLPMPGGNTAFNQQVRARIYEVEQQIKQRGRAVEVRWSFDKCQESTAGVTISRVLHTLEVLDRHCFDRTDSSNSMETLYHKIFWANQNKDNQEVAPNDEAVVTLLCEWAVSCKRSGKHRAMAVAKLLEKRQAEVEAERCGESEVLDEKESISSASLAGSSLPVFQNVLLRFLDTQAPSLSDPNSECEKVEFVNLVLLFCEFIRHDVFSHDAYMCTLISRGDLSVTASTRPRSPAGENVDEHYPKDHDMKMEVWPWEWCYSPETTLSYETTWSRLFGGGRVITF</sequence>
<organism evidence="9">
    <name type="scientific">Ailuropoda melanoleuca</name>
    <name type="common">Giant panda</name>
    <dbReference type="NCBI Taxonomy" id="9646"/>
    <lineage>
        <taxon>Eukaryota</taxon>
        <taxon>Metazoa</taxon>
        <taxon>Chordata</taxon>
        <taxon>Craniata</taxon>
        <taxon>Vertebrata</taxon>
        <taxon>Euteleostomi</taxon>
        <taxon>Mammalia</taxon>
        <taxon>Eutheria</taxon>
        <taxon>Laurasiatheria</taxon>
        <taxon>Carnivora</taxon>
        <taxon>Caniformia</taxon>
        <taxon>Ursidae</taxon>
        <taxon>Ailuropoda</taxon>
    </lineage>
</organism>
<evidence type="ECO:0000256" key="2">
    <source>
        <dbReference type="ARBA" id="ARBA00010289"/>
    </source>
</evidence>
<keyword evidence="7" id="KW-0539">Nucleus</keyword>
<dbReference type="InterPro" id="IPR021990">
    <property type="entry name" value="Mediator_Med12_LCEWAV"/>
</dbReference>
<dbReference type="GO" id="GO:0016592">
    <property type="term" value="C:mediator complex"/>
    <property type="evidence" value="ECO:0007669"/>
    <property type="project" value="InterPro"/>
</dbReference>
<keyword evidence="3" id="KW-0678">Repressor</keyword>
<dbReference type="AlphaFoldDB" id="D2H3Z5"/>
<keyword evidence="6" id="KW-0804">Transcription</keyword>
<dbReference type="PANTHER" id="PTHR46007:SF3">
    <property type="entry name" value="MEDIATOR OF RNA POLYMERASE II TRANSCRIPTION SUBUNIT 12-LIKE PROTEIN"/>
    <property type="match status" value="1"/>
</dbReference>
<evidence type="ECO:0000256" key="5">
    <source>
        <dbReference type="ARBA" id="ARBA00023159"/>
    </source>
</evidence>
<dbReference type="SMART" id="SM01281">
    <property type="entry name" value="Med12"/>
    <property type="match status" value="1"/>
</dbReference>
<dbReference type="EMBL" id="GL192476">
    <property type="protein sequence ID" value="EFB20168.1"/>
    <property type="molecule type" value="Genomic_DNA"/>
</dbReference>
<evidence type="ECO:0000313" key="9">
    <source>
        <dbReference type="EMBL" id="EFB20168.1"/>
    </source>
</evidence>
<evidence type="ECO:0000256" key="4">
    <source>
        <dbReference type="ARBA" id="ARBA00023015"/>
    </source>
</evidence>
<gene>
    <name evidence="9" type="ORF">PANDA_004453</name>
</gene>
<proteinExistence type="inferred from homology"/>
<dbReference type="InterPro" id="IPR019035">
    <property type="entry name" value="Mediator_Med12"/>
</dbReference>
<evidence type="ECO:0000256" key="3">
    <source>
        <dbReference type="ARBA" id="ARBA00022491"/>
    </source>
</evidence>
<dbReference type="GO" id="GO:0003713">
    <property type="term" value="F:transcription coactivator activity"/>
    <property type="evidence" value="ECO:0007669"/>
    <property type="project" value="TreeGrafter"/>
</dbReference>
<evidence type="ECO:0000256" key="6">
    <source>
        <dbReference type="ARBA" id="ARBA00023163"/>
    </source>
</evidence>
<evidence type="ECO:0000256" key="1">
    <source>
        <dbReference type="ARBA" id="ARBA00004123"/>
    </source>
</evidence>
<comment type="subcellular location">
    <subcellularLocation>
        <location evidence="1">Nucleus</location>
    </subcellularLocation>
</comment>
<keyword evidence="4" id="KW-0805">Transcription regulation</keyword>
<evidence type="ECO:0000259" key="8">
    <source>
        <dbReference type="SMART" id="SM01281"/>
    </source>
</evidence>
<evidence type="ECO:0000256" key="7">
    <source>
        <dbReference type="ARBA" id="ARBA00023242"/>
    </source>
</evidence>
<reference evidence="9" key="1">
    <citation type="journal article" date="2010" name="Nature">
        <title>The sequence and de novo assembly of the giant panda genome.</title>
        <authorList>
            <person name="Li R."/>
            <person name="Fan W."/>
            <person name="Tian G."/>
            <person name="Zhu H."/>
            <person name="He L."/>
            <person name="Cai J."/>
            <person name="Huang Q."/>
            <person name="Cai Q."/>
            <person name="Li B."/>
            <person name="Bai Y."/>
            <person name="Zhang Z."/>
            <person name="Zhang Y."/>
            <person name="Wang W."/>
            <person name="Li J."/>
            <person name="Wei F."/>
            <person name="Li H."/>
            <person name="Jian M."/>
            <person name="Li J."/>
            <person name="Zhang Z."/>
            <person name="Nielsen R."/>
            <person name="Li D."/>
            <person name="Gu W."/>
            <person name="Yang Z."/>
            <person name="Xuan Z."/>
            <person name="Ryder O.A."/>
            <person name="Leung F.C."/>
            <person name="Zhou Y."/>
            <person name="Cao J."/>
            <person name="Sun X."/>
            <person name="Fu Y."/>
            <person name="Fang X."/>
            <person name="Guo X."/>
            <person name="Wang B."/>
            <person name="Hou R."/>
            <person name="Shen F."/>
            <person name="Mu B."/>
            <person name="Ni P."/>
            <person name="Lin R."/>
            <person name="Qian W."/>
            <person name="Wang G."/>
            <person name="Yu C."/>
            <person name="Nie W."/>
            <person name="Wang J."/>
            <person name="Wu Z."/>
            <person name="Liang H."/>
            <person name="Min J."/>
            <person name="Wu Q."/>
            <person name="Cheng S."/>
            <person name="Ruan J."/>
            <person name="Wang M."/>
            <person name="Shi Z."/>
            <person name="Wen M."/>
            <person name="Liu B."/>
            <person name="Ren X."/>
            <person name="Zheng H."/>
            <person name="Dong D."/>
            <person name="Cook K."/>
            <person name="Shan G."/>
            <person name="Zhang H."/>
            <person name="Kosiol C."/>
            <person name="Xie X."/>
            <person name="Lu Z."/>
            <person name="Zheng H."/>
            <person name="Li Y."/>
            <person name="Steiner C.C."/>
            <person name="Lam T.T."/>
            <person name="Lin S."/>
            <person name="Zhang Q."/>
            <person name="Li G."/>
            <person name="Tian J."/>
            <person name="Gong T."/>
            <person name="Liu H."/>
            <person name="Zhang D."/>
            <person name="Fang L."/>
            <person name="Ye C."/>
            <person name="Zhang J."/>
            <person name="Hu W."/>
            <person name="Xu A."/>
            <person name="Ren Y."/>
            <person name="Zhang G."/>
            <person name="Bruford M.W."/>
            <person name="Li Q."/>
            <person name="Ma L."/>
            <person name="Guo Y."/>
            <person name="An N."/>
            <person name="Hu Y."/>
            <person name="Zheng Y."/>
            <person name="Shi Y."/>
            <person name="Li Z."/>
            <person name="Liu Q."/>
            <person name="Chen Y."/>
            <person name="Zhao J."/>
            <person name="Qu N."/>
            <person name="Zhao S."/>
            <person name="Tian F."/>
            <person name="Wang X."/>
            <person name="Wang H."/>
            <person name="Xu L."/>
            <person name="Liu X."/>
            <person name="Vinar T."/>
            <person name="Wang Y."/>
            <person name="Lam T.W."/>
            <person name="Yiu S.M."/>
            <person name="Liu S."/>
            <person name="Zhang H."/>
            <person name="Li D."/>
            <person name="Huang Y."/>
            <person name="Wang X."/>
            <person name="Yang G."/>
            <person name="Jiang Z."/>
            <person name="Wang J."/>
            <person name="Qin N."/>
            <person name="Li L."/>
            <person name="Li J."/>
            <person name="Bolund L."/>
            <person name="Kristiansen K."/>
            <person name="Wong G.K."/>
            <person name="Olson M."/>
            <person name="Zhang X."/>
            <person name="Li S."/>
            <person name="Yang H."/>
            <person name="Wang J."/>
            <person name="Wang J."/>
        </authorList>
    </citation>
    <scope>NUCLEOTIDE SEQUENCE [LARGE SCALE GENOMIC DNA]</scope>
</reference>